<evidence type="ECO:0000256" key="1">
    <source>
        <dbReference type="SAM" id="MobiDB-lite"/>
    </source>
</evidence>
<reference evidence="3" key="1">
    <citation type="submission" date="2019-09" db="EMBL/GenBank/DDBJ databases">
        <title>Characterisation of the sponge microbiome using genome-centric metagenomics.</title>
        <authorList>
            <person name="Engelberts J.P."/>
            <person name="Robbins S.J."/>
            <person name="De Goeij J.M."/>
            <person name="Aranda M."/>
            <person name="Bell S.C."/>
            <person name="Webster N.S."/>
        </authorList>
    </citation>
    <scope>NUCLEOTIDE SEQUENCE</scope>
    <source>
        <strain evidence="3">SB0664_bin_27</strain>
    </source>
</reference>
<protein>
    <submittedName>
        <fullName evidence="3">MoxR family ATPase</fullName>
    </submittedName>
</protein>
<dbReference type="SUPFAM" id="SSF52540">
    <property type="entry name" value="P-loop containing nucleoside triphosphate hydrolases"/>
    <property type="match status" value="1"/>
</dbReference>
<dbReference type="Gene3D" id="3.40.50.300">
    <property type="entry name" value="P-loop containing nucleotide triphosphate hydrolases"/>
    <property type="match status" value="1"/>
</dbReference>
<dbReference type="InterPro" id="IPR027417">
    <property type="entry name" value="P-loop_NTPase"/>
</dbReference>
<dbReference type="Pfam" id="PF00004">
    <property type="entry name" value="AAA"/>
    <property type="match status" value="1"/>
</dbReference>
<name>A0A6B0YZL6_9CHLR</name>
<dbReference type="EMBL" id="VXRG01000135">
    <property type="protein sequence ID" value="MXY95092.1"/>
    <property type="molecule type" value="Genomic_DNA"/>
</dbReference>
<dbReference type="GO" id="GO:0016887">
    <property type="term" value="F:ATP hydrolysis activity"/>
    <property type="evidence" value="ECO:0007669"/>
    <property type="project" value="InterPro"/>
</dbReference>
<feature type="region of interest" description="Disordered" evidence="1">
    <location>
        <begin position="299"/>
        <end position="328"/>
    </location>
</feature>
<dbReference type="PANTHER" id="PTHR42759:SF1">
    <property type="entry name" value="MAGNESIUM-CHELATASE SUBUNIT CHLD"/>
    <property type="match status" value="1"/>
</dbReference>
<dbReference type="InterPro" id="IPR050764">
    <property type="entry name" value="CbbQ/NirQ/NorQ/GpvN"/>
</dbReference>
<dbReference type="AlphaFoldDB" id="A0A6B0YZL6"/>
<evidence type="ECO:0000313" key="3">
    <source>
        <dbReference type="EMBL" id="MXY95092.1"/>
    </source>
</evidence>
<dbReference type="GO" id="GO:0005524">
    <property type="term" value="F:ATP binding"/>
    <property type="evidence" value="ECO:0007669"/>
    <property type="project" value="InterPro"/>
</dbReference>
<gene>
    <name evidence="3" type="ORF">F4Y42_16750</name>
</gene>
<comment type="caution">
    <text evidence="3">The sequence shown here is derived from an EMBL/GenBank/DDBJ whole genome shotgun (WGS) entry which is preliminary data.</text>
</comment>
<feature type="domain" description="AAA+ ATPase" evidence="2">
    <location>
        <begin position="38"/>
        <end position="216"/>
    </location>
</feature>
<organism evidence="3">
    <name type="scientific">Caldilineaceae bacterium SB0664_bin_27</name>
    <dbReference type="NCBI Taxonomy" id="2605260"/>
    <lineage>
        <taxon>Bacteria</taxon>
        <taxon>Bacillati</taxon>
        <taxon>Chloroflexota</taxon>
        <taxon>Caldilineae</taxon>
        <taxon>Caldilineales</taxon>
        <taxon>Caldilineaceae</taxon>
    </lineage>
</organism>
<evidence type="ECO:0000259" key="2">
    <source>
        <dbReference type="SMART" id="SM00382"/>
    </source>
</evidence>
<accession>A0A6B0YZL6</accession>
<dbReference type="SMART" id="SM00382">
    <property type="entry name" value="AAA"/>
    <property type="match status" value="1"/>
</dbReference>
<dbReference type="InterPro" id="IPR003959">
    <property type="entry name" value="ATPase_AAA_core"/>
</dbReference>
<feature type="compositionally biased region" description="Acidic residues" evidence="1">
    <location>
        <begin position="307"/>
        <end position="318"/>
    </location>
</feature>
<dbReference type="PANTHER" id="PTHR42759">
    <property type="entry name" value="MOXR FAMILY PROTEIN"/>
    <property type="match status" value="1"/>
</dbReference>
<dbReference type="InterPro" id="IPR003593">
    <property type="entry name" value="AAA+_ATPase"/>
</dbReference>
<sequence>MNTTSAFQSIEETTVSLGGQQYIANDEIATTVYLSQQLGKPLLTEGPAGVGKTELAKAVAGSLGRSLIRLQCYEGLDETKALYEWEYAKQLLYTQLLRDQLQQTLAGAKSLADAADRLTDEEDVFFSMRFLLQRPLLRAILSDEPVVLLIDEIDRADAEFEAFLLEVLSDFQVSVPELGTLEANHVPIVVLTSNNTRELSEALKRRCLYLFIDYPSLEQELDVVRLKVPDLAPQMARQAVELVQSLRQIDLRKHPSISETLDWAQALVTLNSESLDRKTLETTLSVLLKHETDLRKVQRQLGRMDGQDDDEDETDWDEELPRRRRRID</sequence>
<proteinExistence type="predicted"/>
<dbReference type="CDD" id="cd00009">
    <property type="entry name" value="AAA"/>
    <property type="match status" value="1"/>
</dbReference>